<dbReference type="InterPro" id="IPR042216">
    <property type="entry name" value="MitoNEET_CISD"/>
</dbReference>
<keyword evidence="3" id="KW-0408">Iron</keyword>
<dbReference type="OrthoDB" id="9795032at2"/>
<dbReference type="Proteomes" id="UP000324298">
    <property type="component" value="Unassembled WGS sequence"/>
</dbReference>
<dbReference type="Pfam" id="PF09360">
    <property type="entry name" value="zf-CDGSH"/>
    <property type="match status" value="2"/>
</dbReference>
<dbReference type="GO" id="GO:0051537">
    <property type="term" value="F:2 iron, 2 sulfur cluster binding"/>
    <property type="evidence" value="ECO:0007669"/>
    <property type="project" value="UniProtKB-KW"/>
</dbReference>
<dbReference type="Gene3D" id="3.40.5.90">
    <property type="entry name" value="CDGSH iron-sulfur domain, mitoNEET-type"/>
    <property type="match status" value="2"/>
</dbReference>
<dbReference type="SMART" id="SM00704">
    <property type="entry name" value="ZnF_CDGSH"/>
    <property type="match status" value="2"/>
</dbReference>
<dbReference type="PANTHER" id="PTHR46491:SF3">
    <property type="entry name" value="CDGSH IRON-SULFUR DOMAIN-CONTAINING PROTEIN 3, MITOCHONDRIAL"/>
    <property type="match status" value="1"/>
</dbReference>
<dbReference type="GO" id="GO:0005737">
    <property type="term" value="C:cytoplasm"/>
    <property type="evidence" value="ECO:0007669"/>
    <property type="project" value="UniProtKB-ARBA"/>
</dbReference>
<evidence type="ECO:0000256" key="2">
    <source>
        <dbReference type="ARBA" id="ARBA00022723"/>
    </source>
</evidence>
<keyword evidence="1" id="KW-0001">2Fe-2S</keyword>
<evidence type="ECO:0000256" key="1">
    <source>
        <dbReference type="ARBA" id="ARBA00022714"/>
    </source>
</evidence>
<dbReference type="InterPro" id="IPR018967">
    <property type="entry name" value="FeS-contain_CDGSH-typ"/>
</dbReference>
<keyword evidence="4" id="KW-0411">Iron-sulfur</keyword>
<protein>
    <submittedName>
        <fullName evidence="6">CDGSH iron-sulfur domain-containing protein</fullName>
    </submittedName>
</protein>
<keyword evidence="7" id="KW-1185">Reference proteome</keyword>
<evidence type="ECO:0000256" key="4">
    <source>
        <dbReference type="ARBA" id="ARBA00023014"/>
    </source>
</evidence>
<dbReference type="GO" id="GO:0046872">
    <property type="term" value="F:metal ion binding"/>
    <property type="evidence" value="ECO:0007669"/>
    <property type="project" value="UniProtKB-KW"/>
</dbReference>
<dbReference type="InterPro" id="IPR052950">
    <property type="entry name" value="CISD"/>
</dbReference>
<dbReference type="EMBL" id="SRSD01000015">
    <property type="protein sequence ID" value="KAA0887957.1"/>
    <property type="molecule type" value="Genomic_DNA"/>
</dbReference>
<dbReference type="AlphaFoldDB" id="A0A5A9X4F5"/>
<gene>
    <name evidence="6" type="ORF">ET418_17830</name>
</gene>
<keyword evidence="2" id="KW-0479">Metal-binding</keyword>
<proteinExistence type="predicted"/>
<sequence length="75" mass="8023">MSQANTIGPIAIELEPGTYYRCMCGKSAKAPFCDGSHVGTGKTPVAFEVKEKKEVHLCQCFKTGNAPFCDGSHAK</sequence>
<feature type="domain" description="Iron-binding zinc finger CDGSH type" evidence="5">
    <location>
        <begin position="7"/>
        <end position="43"/>
    </location>
</feature>
<dbReference type="RefSeq" id="WP_149309981.1">
    <property type="nucleotide sequence ID" value="NZ_SRSD01000015.1"/>
</dbReference>
<evidence type="ECO:0000313" key="7">
    <source>
        <dbReference type="Proteomes" id="UP000324298"/>
    </source>
</evidence>
<comment type="caution">
    <text evidence="6">The sequence shown here is derived from an EMBL/GenBank/DDBJ whole genome shotgun (WGS) entry which is preliminary data.</text>
</comment>
<organism evidence="6 7">
    <name type="scientific">Oryzomonas rubra</name>
    <dbReference type="NCBI Taxonomy" id="2509454"/>
    <lineage>
        <taxon>Bacteria</taxon>
        <taxon>Pseudomonadati</taxon>
        <taxon>Thermodesulfobacteriota</taxon>
        <taxon>Desulfuromonadia</taxon>
        <taxon>Geobacterales</taxon>
        <taxon>Geobacteraceae</taxon>
        <taxon>Oryzomonas</taxon>
    </lineage>
</organism>
<reference evidence="6 7" key="1">
    <citation type="submission" date="2019-04" db="EMBL/GenBank/DDBJ databases">
        <title>Geobacter ruber sp. nov., ferric-reducing bacteria isolated from paddy soil.</title>
        <authorList>
            <person name="Xu Z."/>
            <person name="Masuda Y."/>
            <person name="Itoh H."/>
            <person name="Senoo K."/>
        </authorList>
    </citation>
    <scope>NUCLEOTIDE SEQUENCE [LARGE SCALE GENOMIC DNA]</scope>
    <source>
        <strain evidence="6 7">Red88</strain>
    </source>
</reference>
<evidence type="ECO:0000256" key="3">
    <source>
        <dbReference type="ARBA" id="ARBA00023004"/>
    </source>
</evidence>
<name>A0A5A9X4F5_9BACT</name>
<feature type="domain" description="Iron-binding zinc finger CDGSH type" evidence="5">
    <location>
        <begin position="44"/>
        <end position="75"/>
    </location>
</feature>
<accession>A0A5A9X4F5</accession>
<evidence type="ECO:0000259" key="5">
    <source>
        <dbReference type="SMART" id="SM00704"/>
    </source>
</evidence>
<dbReference type="PANTHER" id="PTHR46491">
    <property type="entry name" value="CDGSH IRON SULFUR DOMAIN PROTEIN HOMOLOG"/>
    <property type="match status" value="1"/>
</dbReference>
<evidence type="ECO:0000313" key="6">
    <source>
        <dbReference type="EMBL" id="KAA0887957.1"/>
    </source>
</evidence>